<dbReference type="EMBL" id="CAMXCT030006600">
    <property type="protein sequence ID" value="CAL4804047.1"/>
    <property type="molecule type" value="Genomic_DNA"/>
</dbReference>
<feature type="domain" description="K Homology" evidence="3">
    <location>
        <begin position="131"/>
        <end position="204"/>
    </location>
</feature>
<feature type="domain" description="K Homology" evidence="3">
    <location>
        <begin position="233"/>
        <end position="305"/>
    </location>
</feature>
<dbReference type="SUPFAM" id="SSF54791">
    <property type="entry name" value="Eukaryotic type KH-domain (KH-domain type I)"/>
    <property type="match status" value="4"/>
</dbReference>
<dbReference type="Gene3D" id="3.30.310.210">
    <property type="match status" value="1"/>
</dbReference>
<evidence type="ECO:0000313" key="4">
    <source>
        <dbReference type="EMBL" id="CAI4016735.1"/>
    </source>
</evidence>
<dbReference type="AlphaFoldDB" id="A0A9P1GJX2"/>
<evidence type="ECO:0000313" key="5">
    <source>
        <dbReference type="EMBL" id="CAL1170110.1"/>
    </source>
</evidence>
<dbReference type="InterPro" id="IPR004088">
    <property type="entry name" value="KH_dom_type_1"/>
</dbReference>
<dbReference type="SMART" id="SM00322">
    <property type="entry name" value="KH"/>
    <property type="match status" value="4"/>
</dbReference>
<keyword evidence="2" id="KW-0694">RNA-binding</keyword>
<accession>A0A9P1GJX2</accession>
<dbReference type="Pfam" id="PF00013">
    <property type="entry name" value="KH_1"/>
    <property type="match status" value="3"/>
</dbReference>
<evidence type="ECO:0000259" key="3">
    <source>
        <dbReference type="SMART" id="SM00322"/>
    </source>
</evidence>
<gene>
    <name evidence="4" type="ORF">C1SCF055_LOCUS41441</name>
</gene>
<dbReference type="InterPro" id="IPR036612">
    <property type="entry name" value="KH_dom_type_1_sf"/>
</dbReference>
<dbReference type="EMBL" id="CAMXCT010006600">
    <property type="protein sequence ID" value="CAI4016735.1"/>
    <property type="molecule type" value="Genomic_DNA"/>
</dbReference>
<protein>
    <submittedName>
        <fullName evidence="6">Insulin-like growth factor 2 mRNA-binding protein 2 (IGF2 mRNA-binding protein 2) (IMP-2) (IGF-II mRNA-binding protein 2) (VICKZ family member 2)</fullName>
    </submittedName>
</protein>
<keyword evidence="7" id="KW-1185">Reference proteome</keyword>
<dbReference type="CDD" id="cd00105">
    <property type="entry name" value="KH-I"/>
    <property type="match status" value="1"/>
</dbReference>
<feature type="domain" description="K Homology" evidence="3">
    <location>
        <begin position="310"/>
        <end position="381"/>
    </location>
</feature>
<dbReference type="GO" id="GO:0003723">
    <property type="term" value="F:RNA binding"/>
    <property type="evidence" value="ECO:0007669"/>
    <property type="project" value="UniProtKB-UniRule"/>
</dbReference>
<dbReference type="Gene3D" id="3.30.1370.10">
    <property type="entry name" value="K Homology domain, type 1"/>
    <property type="match status" value="2"/>
</dbReference>
<evidence type="ECO:0000256" key="2">
    <source>
        <dbReference type="PROSITE-ProRule" id="PRU00117"/>
    </source>
</evidence>
<evidence type="ECO:0000256" key="1">
    <source>
        <dbReference type="ARBA" id="ARBA00022737"/>
    </source>
</evidence>
<name>A0A9P1GJX2_9DINO</name>
<reference evidence="4" key="1">
    <citation type="submission" date="2022-10" db="EMBL/GenBank/DDBJ databases">
        <authorList>
            <person name="Chen Y."/>
            <person name="Dougan E. K."/>
            <person name="Chan C."/>
            <person name="Rhodes N."/>
            <person name="Thang M."/>
        </authorList>
    </citation>
    <scope>NUCLEOTIDE SEQUENCE</scope>
</reference>
<sequence>MFSLASCLRKTASYQGEEATEVDQFVPEDTNEANEVAELPRVPCHIFLPVVPAARVIGKGGASIKAIREQSGASLRVLQKELPQEMQRREDRVAVITGEAHQVQEAIAGVLERVFDRSGLPETAEGSLRERDYIVEVLVPEKSGSHLIGQKGERVKLLCQETKCDIRVGQDRVSGLGEQKKVRISGSSAADAAGAIWRLMEVLGELVAGGVLKSDHFDLRSGSLAFPQRRDQKEVAIRLLIAKEEAAWILGKRGNKIARLRDWAKVNMIDAESPPFDESERVVEISTAQLDSRVKVVQMVLEDLESRQEASEKLRLLVPTDHFGSVMGHRGETLRSIIQSSRASVPWLNSLRERMACAVRGQGHFANGAPLTHNKMRQPLPVLAEDAMFPLLPPEPRFAWDPVETRTADDAIEDLLLVLARAGLTPLAVHCVQTFEGPFRLSQALRLVFGLAVSVREEQWKPGASKWLPSSIARRSRQSLPGLPRGNVVKSVNKVSPFASCQEEETAYAGYAGYADSDSLFELDRWVDRNFNSSRHGFLARGKGEVFSEDCRSFTKKQRGHRLSLVSENQVHLQGSERYIIAFTAGELSRADGVGIIFSLRLPRSSDIQKIISVFLNRTGRICSRINQRVTRIASSLPQIEVGDILEVVNNLDMNSLKFTVWTKAGHEFTASISYSEVAIAMGFEGRPVPGHLAVVVKNPGVSVSLFS</sequence>
<evidence type="ECO:0000313" key="7">
    <source>
        <dbReference type="Proteomes" id="UP001152797"/>
    </source>
</evidence>
<dbReference type="InterPro" id="IPR004087">
    <property type="entry name" value="KH_dom"/>
</dbReference>
<dbReference type="Proteomes" id="UP001152797">
    <property type="component" value="Unassembled WGS sequence"/>
</dbReference>
<keyword evidence="1" id="KW-0677">Repeat</keyword>
<dbReference type="EMBL" id="CAMXCT020006600">
    <property type="protein sequence ID" value="CAL1170110.1"/>
    <property type="molecule type" value="Genomic_DNA"/>
</dbReference>
<comment type="caution">
    <text evidence="4">The sequence shown here is derived from an EMBL/GenBank/DDBJ whole genome shotgun (WGS) entry which is preliminary data.</text>
</comment>
<proteinExistence type="predicted"/>
<reference evidence="5" key="2">
    <citation type="submission" date="2024-04" db="EMBL/GenBank/DDBJ databases">
        <authorList>
            <person name="Chen Y."/>
            <person name="Shah S."/>
            <person name="Dougan E. K."/>
            <person name="Thang M."/>
            <person name="Chan C."/>
        </authorList>
    </citation>
    <scope>NUCLEOTIDE SEQUENCE [LARGE SCALE GENOMIC DNA]</scope>
</reference>
<dbReference type="PROSITE" id="PS50084">
    <property type="entry name" value="KH_TYPE_1"/>
    <property type="match status" value="4"/>
</dbReference>
<evidence type="ECO:0000313" key="6">
    <source>
        <dbReference type="EMBL" id="CAL4804047.1"/>
    </source>
</evidence>
<dbReference type="PANTHER" id="PTHR10288">
    <property type="entry name" value="KH DOMAIN CONTAINING RNA BINDING PROTEIN"/>
    <property type="match status" value="1"/>
</dbReference>
<dbReference type="OrthoDB" id="442947at2759"/>
<feature type="domain" description="K Homology" evidence="3">
    <location>
        <begin position="40"/>
        <end position="115"/>
    </location>
</feature>
<organism evidence="4">
    <name type="scientific">Cladocopium goreaui</name>
    <dbReference type="NCBI Taxonomy" id="2562237"/>
    <lineage>
        <taxon>Eukaryota</taxon>
        <taxon>Sar</taxon>
        <taxon>Alveolata</taxon>
        <taxon>Dinophyceae</taxon>
        <taxon>Suessiales</taxon>
        <taxon>Symbiodiniaceae</taxon>
        <taxon>Cladocopium</taxon>
    </lineage>
</organism>